<organism evidence="4 5">
    <name type="scientific">Deinococcus reticulitermitis</name>
    <dbReference type="NCBI Taxonomy" id="856736"/>
    <lineage>
        <taxon>Bacteria</taxon>
        <taxon>Thermotogati</taxon>
        <taxon>Deinococcota</taxon>
        <taxon>Deinococci</taxon>
        <taxon>Deinococcales</taxon>
        <taxon>Deinococcaceae</taxon>
        <taxon>Deinococcus</taxon>
    </lineage>
</organism>
<keyword evidence="1 2" id="KW-0732">Signal</keyword>
<feature type="chain" id="PRO_5011559322" evidence="2">
    <location>
        <begin position="23"/>
        <end position="304"/>
    </location>
</feature>
<sequence>MKTSTLLTLLTPAILGAGTVLAQAAAPASTAERRVVNIQGAPTGNLRTGPLTFTGSPVRATVSTLQIQSQRVVLSAPAGVPIVEARGRRTGDFSGPVTVTRGRLSAKGGKLVYSEASGKGVMTAGPTATFVPEKREDGDPVTITAGQMSLDVDSNVSESTGSVKLVSGNQTGRAEKLVFDEDRELAQLTGSPTLTRAAEKNQKELVISGQEVRALTKSKTLYVRGGVKLVQGTTTTTGDAVYYDDKKNVAYVVGNAVSVDSKSRVTLRAPASGYLEQRTDLGRVSQKNSRFTIPTAQFQLSGEK</sequence>
<evidence type="ECO:0000313" key="4">
    <source>
        <dbReference type="EMBL" id="SEJ70790.1"/>
    </source>
</evidence>
<dbReference type="RefSeq" id="WP_092265187.1">
    <property type="nucleotide sequence ID" value="NZ_FNZA01000015.1"/>
</dbReference>
<dbReference type="InterPro" id="IPR005653">
    <property type="entry name" value="OstA-like_N"/>
</dbReference>
<feature type="domain" description="Organic solvent tolerance-like N-terminal" evidence="3">
    <location>
        <begin position="93"/>
        <end position="219"/>
    </location>
</feature>
<dbReference type="OrthoDB" id="59791at2"/>
<evidence type="ECO:0000259" key="3">
    <source>
        <dbReference type="Pfam" id="PF03968"/>
    </source>
</evidence>
<keyword evidence="5" id="KW-1185">Reference proteome</keyword>
<dbReference type="InterPro" id="IPR052037">
    <property type="entry name" value="LPS_export_LptA"/>
</dbReference>
<dbReference type="GO" id="GO:0015920">
    <property type="term" value="P:lipopolysaccharide transport"/>
    <property type="evidence" value="ECO:0007669"/>
    <property type="project" value="TreeGrafter"/>
</dbReference>
<proteinExistence type="predicted"/>
<dbReference type="EMBL" id="FNZA01000015">
    <property type="protein sequence ID" value="SEJ70790.1"/>
    <property type="molecule type" value="Genomic_DNA"/>
</dbReference>
<feature type="signal peptide" evidence="2">
    <location>
        <begin position="1"/>
        <end position="22"/>
    </location>
</feature>
<dbReference type="PANTHER" id="PTHR36504">
    <property type="entry name" value="LIPOPOLYSACCHARIDE EXPORT SYSTEM PROTEIN LPTA"/>
    <property type="match status" value="1"/>
</dbReference>
<dbReference type="Pfam" id="PF03968">
    <property type="entry name" value="LptD_N"/>
    <property type="match status" value="1"/>
</dbReference>
<evidence type="ECO:0000256" key="2">
    <source>
        <dbReference type="SAM" id="SignalP"/>
    </source>
</evidence>
<dbReference type="GO" id="GO:0017089">
    <property type="term" value="F:glycolipid transfer activity"/>
    <property type="evidence" value="ECO:0007669"/>
    <property type="project" value="TreeGrafter"/>
</dbReference>
<evidence type="ECO:0000313" key="5">
    <source>
        <dbReference type="Proteomes" id="UP000199223"/>
    </source>
</evidence>
<accession>A0A1H7B924</accession>
<gene>
    <name evidence="4" type="ORF">SAMN04488058_11532</name>
</gene>
<dbReference type="GO" id="GO:0009279">
    <property type="term" value="C:cell outer membrane"/>
    <property type="evidence" value="ECO:0007669"/>
    <property type="project" value="TreeGrafter"/>
</dbReference>
<dbReference type="STRING" id="856736.SAMN04488058_11532"/>
<dbReference type="Proteomes" id="UP000199223">
    <property type="component" value="Unassembled WGS sequence"/>
</dbReference>
<dbReference type="PANTHER" id="PTHR36504:SF1">
    <property type="entry name" value="LIPOPOLYSACCHARIDE EXPORT SYSTEM PROTEIN LPTA"/>
    <property type="match status" value="1"/>
</dbReference>
<dbReference type="GO" id="GO:0030288">
    <property type="term" value="C:outer membrane-bounded periplasmic space"/>
    <property type="evidence" value="ECO:0007669"/>
    <property type="project" value="TreeGrafter"/>
</dbReference>
<name>A0A1H7B924_9DEIO</name>
<protein>
    <submittedName>
        <fullName evidence="4">Lipopolysaccharide transport protein LptA</fullName>
    </submittedName>
</protein>
<reference evidence="5" key="1">
    <citation type="submission" date="2016-10" db="EMBL/GenBank/DDBJ databases">
        <authorList>
            <person name="Varghese N."/>
            <person name="Submissions S."/>
        </authorList>
    </citation>
    <scope>NUCLEOTIDE SEQUENCE [LARGE SCALE GENOMIC DNA]</scope>
    <source>
        <strain evidence="5">CGMCC 1.10218</strain>
    </source>
</reference>
<dbReference type="Gene3D" id="2.60.450.10">
    <property type="entry name" value="Lipopolysaccharide (LPS) transport protein A like domain"/>
    <property type="match status" value="1"/>
</dbReference>
<evidence type="ECO:0000256" key="1">
    <source>
        <dbReference type="ARBA" id="ARBA00022729"/>
    </source>
</evidence>
<dbReference type="AlphaFoldDB" id="A0A1H7B924"/>